<evidence type="ECO:0000313" key="2">
    <source>
        <dbReference type="EMBL" id="ABQ29403.1"/>
    </source>
</evidence>
<evidence type="ECO:0000313" key="3">
    <source>
        <dbReference type="Proteomes" id="UP000000245"/>
    </source>
</evidence>
<dbReference type="InterPro" id="IPR016130">
    <property type="entry name" value="Tyr_Pase_AS"/>
</dbReference>
<dbReference type="KEGG" id="acr:Acry_0175"/>
<keyword evidence="3" id="KW-1185">Reference proteome</keyword>
<dbReference type="Gene3D" id="3.90.190.10">
    <property type="entry name" value="Protein tyrosine phosphatase superfamily"/>
    <property type="match status" value="1"/>
</dbReference>
<organism evidence="2 3">
    <name type="scientific">Acidiphilium cryptum (strain JF-5)</name>
    <dbReference type="NCBI Taxonomy" id="349163"/>
    <lineage>
        <taxon>Bacteria</taxon>
        <taxon>Pseudomonadati</taxon>
        <taxon>Pseudomonadota</taxon>
        <taxon>Alphaproteobacteria</taxon>
        <taxon>Acetobacterales</taxon>
        <taxon>Acidocellaceae</taxon>
        <taxon>Acidiphilium</taxon>
    </lineage>
</organism>
<dbReference type="EMBL" id="CP000697">
    <property type="protein sequence ID" value="ABQ29403.1"/>
    <property type="molecule type" value="Genomic_DNA"/>
</dbReference>
<dbReference type="STRING" id="349163.Acry_0175"/>
<dbReference type="HOGENOM" id="CLU_057546_0_0_5"/>
<dbReference type="eggNOG" id="COG2365">
    <property type="taxonomic scope" value="Bacteria"/>
</dbReference>
<gene>
    <name evidence="2" type="ordered locus">Acry_0175</name>
</gene>
<dbReference type="AlphaFoldDB" id="A5FUX1"/>
<accession>A5FUX1</accession>
<dbReference type="InterPro" id="IPR029021">
    <property type="entry name" value="Prot-tyrosine_phosphatase-like"/>
</dbReference>
<dbReference type="PROSITE" id="PS00383">
    <property type="entry name" value="TYR_PHOSPHATASE_1"/>
    <property type="match status" value="1"/>
</dbReference>
<dbReference type="PANTHER" id="PTHR31126:SF1">
    <property type="entry name" value="TYROSINE SPECIFIC PROTEIN PHOSPHATASES DOMAIN-CONTAINING PROTEIN"/>
    <property type="match status" value="1"/>
</dbReference>
<sequence length="255" mass="27117">MTTLANAPNFRDVGPLPLTGGGTLRPGRLFRSGQLSGLDEADLKRLEALGIRLVCDLRSSGERKRFASRWPTLAPARIIEMPASTDSAAGMQTLILRLAGQPGAAGARRAMLDLYASLPALLAATISAATEAMASGWGVPVLLHCHVGKDRTGVATALLLTALGVRREAILADYEETGRRIDIVEETRHIARSLNKLLGHTVDPGALDALGRTDPAYLDSAFTAIDRDWGGIDAYLAASGITTSRRERLATLFHA</sequence>
<reference evidence="2 3" key="1">
    <citation type="submission" date="2007-05" db="EMBL/GenBank/DDBJ databases">
        <title>Complete sequence of chromosome of Acidiphilium cryptum JF-5.</title>
        <authorList>
            <consortium name="US DOE Joint Genome Institute"/>
            <person name="Copeland A."/>
            <person name="Lucas S."/>
            <person name="Lapidus A."/>
            <person name="Barry K."/>
            <person name="Detter J.C."/>
            <person name="Glavina del Rio T."/>
            <person name="Hammon N."/>
            <person name="Israni S."/>
            <person name="Dalin E."/>
            <person name="Tice H."/>
            <person name="Pitluck S."/>
            <person name="Sims D."/>
            <person name="Brettin T."/>
            <person name="Bruce D."/>
            <person name="Han C."/>
            <person name="Schmutz J."/>
            <person name="Larimer F."/>
            <person name="Land M."/>
            <person name="Hauser L."/>
            <person name="Kyrpides N."/>
            <person name="Kim E."/>
            <person name="Magnuson T."/>
            <person name="Richardson P."/>
        </authorList>
    </citation>
    <scope>NUCLEOTIDE SEQUENCE [LARGE SCALE GENOMIC DNA]</scope>
    <source>
        <strain evidence="2 3">JF-5</strain>
    </source>
</reference>
<name>A5FUX1_ACICJ</name>
<dbReference type="SUPFAM" id="SSF52799">
    <property type="entry name" value="(Phosphotyrosine protein) phosphatases II"/>
    <property type="match status" value="1"/>
</dbReference>
<dbReference type="PANTHER" id="PTHR31126">
    <property type="entry name" value="TYROSINE-PROTEIN PHOSPHATASE"/>
    <property type="match status" value="1"/>
</dbReference>
<dbReference type="GO" id="GO:0004721">
    <property type="term" value="F:phosphoprotein phosphatase activity"/>
    <property type="evidence" value="ECO:0007669"/>
    <property type="project" value="InterPro"/>
</dbReference>
<dbReference type="Pfam" id="PF13350">
    <property type="entry name" value="Y_phosphatase3"/>
    <property type="match status" value="1"/>
</dbReference>
<dbReference type="RefSeq" id="WP_011941330.1">
    <property type="nucleotide sequence ID" value="NC_009484.1"/>
</dbReference>
<protein>
    <submittedName>
        <fullName evidence="2">Protein tyrosine/serine phosphatase</fullName>
    </submittedName>
</protein>
<comment type="similarity">
    <text evidence="1">Belongs to the protein-tyrosine phosphatase family.</text>
</comment>
<dbReference type="InterPro" id="IPR026893">
    <property type="entry name" value="Tyr/Ser_Pase_IphP-type"/>
</dbReference>
<evidence type="ECO:0000256" key="1">
    <source>
        <dbReference type="ARBA" id="ARBA00009580"/>
    </source>
</evidence>
<dbReference type="Proteomes" id="UP000000245">
    <property type="component" value="Chromosome"/>
</dbReference>
<proteinExistence type="inferred from homology"/>